<dbReference type="Gene3D" id="2.60.120.10">
    <property type="entry name" value="Jelly Rolls"/>
    <property type="match status" value="1"/>
</dbReference>
<organism evidence="7 8">
    <name type="scientific">Achromobacter spanius</name>
    <dbReference type="NCBI Taxonomy" id="217203"/>
    <lineage>
        <taxon>Bacteria</taxon>
        <taxon>Pseudomonadati</taxon>
        <taxon>Pseudomonadota</taxon>
        <taxon>Betaproteobacteria</taxon>
        <taxon>Burkholderiales</taxon>
        <taxon>Alcaligenaceae</taxon>
        <taxon>Achromobacter</taxon>
    </lineage>
</organism>
<dbReference type="Pfam" id="PF12833">
    <property type="entry name" value="HTH_18"/>
    <property type="match status" value="1"/>
</dbReference>
<evidence type="ECO:0000256" key="4">
    <source>
        <dbReference type="ARBA" id="ARBA00023159"/>
    </source>
</evidence>
<evidence type="ECO:0000256" key="1">
    <source>
        <dbReference type="ARBA" id="ARBA00022491"/>
    </source>
</evidence>
<dbReference type="Gene3D" id="1.10.10.60">
    <property type="entry name" value="Homeodomain-like"/>
    <property type="match status" value="1"/>
</dbReference>
<keyword evidence="4" id="KW-0010">Activator</keyword>
<keyword evidence="3" id="KW-0238">DNA-binding</keyword>
<dbReference type="PROSITE" id="PS01124">
    <property type="entry name" value="HTH_ARAC_FAMILY_2"/>
    <property type="match status" value="1"/>
</dbReference>
<dbReference type="RefSeq" id="WP_082134428.1">
    <property type="nucleotide sequence ID" value="NZ_PREU01000004.1"/>
</dbReference>
<evidence type="ECO:0000313" key="7">
    <source>
        <dbReference type="EMBL" id="PPA76025.1"/>
    </source>
</evidence>
<evidence type="ECO:0000256" key="3">
    <source>
        <dbReference type="ARBA" id="ARBA00023125"/>
    </source>
</evidence>
<dbReference type="GO" id="GO:0043565">
    <property type="term" value="F:sequence-specific DNA binding"/>
    <property type="evidence" value="ECO:0007669"/>
    <property type="project" value="InterPro"/>
</dbReference>
<dbReference type="AlphaFoldDB" id="A0A2S5GT14"/>
<dbReference type="GO" id="GO:0003700">
    <property type="term" value="F:DNA-binding transcription factor activity"/>
    <property type="evidence" value="ECO:0007669"/>
    <property type="project" value="InterPro"/>
</dbReference>
<dbReference type="PROSITE" id="PS00041">
    <property type="entry name" value="HTH_ARAC_FAMILY_1"/>
    <property type="match status" value="1"/>
</dbReference>
<reference evidence="7 8" key="1">
    <citation type="submission" date="2018-02" db="EMBL/GenBank/DDBJ databases">
        <title>Draft Genome of Achromobacter spanius stain 6.</title>
        <authorList>
            <person name="Gunasekera T.S."/>
            <person name="Radwan O."/>
            <person name="Ruiz O.N."/>
        </authorList>
    </citation>
    <scope>NUCLEOTIDE SEQUENCE [LARGE SCALE GENOMIC DNA]</scope>
    <source>
        <strain evidence="7 8">6</strain>
    </source>
</reference>
<feature type="domain" description="HTH araC/xylS-type" evidence="6">
    <location>
        <begin position="160"/>
        <end position="257"/>
    </location>
</feature>
<name>A0A2S5GT14_9BURK</name>
<dbReference type="InterPro" id="IPR003313">
    <property type="entry name" value="AraC-bd"/>
</dbReference>
<dbReference type="InterPro" id="IPR018060">
    <property type="entry name" value="HTH_AraC"/>
</dbReference>
<dbReference type="FunFam" id="1.10.10.60:FF:000132">
    <property type="entry name" value="AraC family transcriptional regulator"/>
    <property type="match status" value="1"/>
</dbReference>
<dbReference type="InterPro" id="IPR011051">
    <property type="entry name" value="RmlC_Cupin_sf"/>
</dbReference>
<keyword evidence="1" id="KW-0678">Repressor</keyword>
<dbReference type="PANTHER" id="PTHR11019">
    <property type="entry name" value="HTH-TYPE TRANSCRIPTIONAL REGULATOR NIMR"/>
    <property type="match status" value="1"/>
</dbReference>
<evidence type="ECO:0000313" key="8">
    <source>
        <dbReference type="Proteomes" id="UP000239990"/>
    </source>
</evidence>
<dbReference type="Pfam" id="PF02311">
    <property type="entry name" value="AraC_binding"/>
    <property type="match status" value="1"/>
</dbReference>
<dbReference type="InterPro" id="IPR020449">
    <property type="entry name" value="Tscrpt_reg_AraC-type_HTH"/>
</dbReference>
<evidence type="ECO:0000256" key="2">
    <source>
        <dbReference type="ARBA" id="ARBA00023015"/>
    </source>
</evidence>
<dbReference type="EMBL" id="PREU01000004">
    <property type="protein sequence ID" value="PPA76025.1"/>
    <property type="molecule type" value="Genomic_DNA"/>
</dbReference>
<dbReference type="InterPro" id="IPR018062">
    <property type="entry name" value="HTH_AraC-typ_CS"/>
</dbReference>
<keyword evidence="2" id="KW-0805">Transcription regulation</keyword>
<gene>
    <name evidence="7" type="ORF">C4E15_10075</name>
</gene>
<dbReference type="SUPFAM" id="SSF51182">
    <property type="entry name" value="RmlC-like cupins"/>
    <property type="match status" value="1"/>
</dbReference>
<dbReference type="OrthoDB" id="2536004at2"/>
<dbReference type="PRINTS" id="PR00032">
    <property type="entry name" value="HTHARAC"/>
</dbReference>
<sequence length="261" mass="28818">MLHMAIANARPDTLLTSFSVQGRRESKGIAVPLHVHDEGMLTLVHEGLVVVQAGSQVWTVMPGSLGWIPPGTPHGARWFGDARGTFLYVRPDVCHRLPAHCRSWPSSKLIEALVDRFSGSQPGEISGAYQAQLFDVLLHELDSRAHTPQLLPMPVDPRLQDLANTLLDTPDDMAGIDEWAQRLNMSSRTLMRRFRQETGVTLGQWRQQARLLRALEMLCRGGSVTQAALSVGYESTSAFIGSFRAAFGMTPTRYLAGLQPH</sequence>
<dbReference type="SUPFAM" id="SSF46689">
    <property type="entry name" value="Homeodomain-like"/>
    <property type="match status" value="1"/>
</dbReference>
<accession>A0A2S5GT14</accession>
<dbReference type="Proteomes" id="UP000239990">
    <property type="component" value="Unassembled WGS sequence"/>
</dbReference>
<dbReference type="InterPro" id="IPR014710">
    <property type="entry name" value="RmlC-like_jellyroll"/>
</dbReference>
<evidence type="ECO:0000256" key="5">
    <source>
        <dbReference type="ARBA" id="ARBA00023163"/>
    </source>
</evidence>
<dbReference type="InterPro" id="IPR009057">
    <property type="entry name" value="Homeodomain-like_sf"/>
</dbReference>
<dbReference type="SMART" id="SM00342">
    <property type="entry name" value="HTH_ARAC"/>
    <property type="match status" value="1"/>
</dbReference>
<keyword evidence="5" id="KW-0804">Transcription</keyword>
<proteinExistence type="predicted"/>
<evidence type="ECO:0000259" key="6">
    <source>
        <dbReference type="PROSITE" id="PS01124"/>
    </source>
</evidence>
<comment type="caution">
    <text evidence="7">The sequence shown here is derived from an EMBL/GenBank/DDBJ whole genome shotgun (WGS) entry which is preliminary data.</text>
</comment>
<dbReference type="PANTHER" id="PTHR11019:SF199">
    <property type="entry name" value="HTH-TYPE TRANSCRIPTIONAL REGULATOR NIMR"/>
    <property type="match status" value="1"/>
</dbReference>
<protein>
    <submittedName>
        <fullName evidence="7">AraC family transcriptional regulator</fullName>
    </submittedName>
</protein>